<evidence type="ECO:0000256" key="1">
    <source>
        <dbReference type="SAM" id="MobiDB-lite"/>
    </source>
</evidence>
<reference evidence="3 4" key="1">
    <citation type="journal article" date="2010" name="J. Bacteriol.">
        <title>Biochemical characterization of a novel indole prenyltransferase from Streptomyces sp. SN-593.</title>
        <authorList>
            <person name="Takahashi S."/>
            <person name="Takagi H."/>
            <person name="Toyoda A."/>
            <person name="Uramoto M."/>
            <person name="Nogawa T."/>
            <person name="Ueki M."/>
            <person name="Sakaki Y."/>
            <person name="Osada H."/>
        </authorList>
    </citation>
    <scope>NUCLEOTIDE SEQUENCE [LARGE SCALE GENOMIC DNA]</scope>
    <source>
        <strain evidence="3 4">SN-593</strain>
    </source>
</reference>
<keyword evidence="2" id="KW-0812">Transmembrane</keyword>
<evidence type="ECO:0000256" key="2">
    <source>
        <dbReference type="SAM" id="Phobius"/>
    </source>
</evidence>
<feature type="region of interest" description="Disordered" evidence="1">
    <location>
        <begin position="1"/>
        <end position="22"/>
    </location>
</feature>
<keyword evidence="2" id="KW-0472">Membrane</keyword>
<reference evidence="3 4" key="4">
    <citation type="journal article" date="2020" name="Sci. Rep.">
        <title>beta-carboline chemical signals induce reveromycin production through a LuxR family regulator in Streptomyces sp. SN-593.</title>
        <authorList>
            <person name="Panthee S."/>
            <person name="Kito N."/>
            <person name="Hayashi T."/>
            <person name="Shimizu T."/>
            <person name="Ishikawa J."/>
            <person name="Hamamoto H."/>
            <person name="Osada H."/>
            <person name="Takahashi S."/>
        </authorList>
    </citation>
    <scope>NUCLEOTIDE SEQUENCE [LARGE SCALE GENOMIC DNA]</scope>
    <source>
        <strain evidence="3 4">SN-593</strain>
    </source>
</reference>
<gene>
    <name evidence="3" type="ORF">RVR_1951</name>
</gene>
<feature type="compositionally biased region" description="Basic and acidic residues" evidence="1">
    <location>
        <begin position="11"/>
        <end position="22"/>
    </location>
</feature>
<sequence>MMAQLPHLPRQLREAADAHHPDRERMLARVERAISAPDCATTLPTAAAAATRERSPAPWMRVTAVAAAVAGAIALGGLAVGAVGGDGTPGRDAVTSGAATSATPRPAPSATSGGAAGSGTVEKHPASRPVHSAPGARRTPGRGAGTASTPAAGGGAPAAPGGATPSAPAAGDGGVTSSGSVDPSSNAYWTEDDVKVAGSVALTSLTVELRVSGQSGEVQDNSSYTSASGVTTTVTSSGGDIVYRWTLDPGQTLPPGTYTFAGQFDHASRERTSAADRYTVTARGAAGSSSSGGGF</sequence>
<protein>
    <submittedName>
        <fullName evidence="3">Uncharacterized protein</fullName>
    </submittedName>
</protein>
<evidence type="ECO:0000313" key="3">
    <source>
        <dbReference type="EMBL" id="BBA96591.1"/>
    </source>
</evidence>
<feature type="compositionally biased region" description="Low complexity" evidence="1">
    <location>
        <begin position="95"/>
        <end position="113"/>
    </location>
</feature>
<accession>A0A7U3UQ09</accession>
<reference evidence="3 4" key="2">
    <citation type="journal article" date="2011" name="J. Antibiot.">
        <title>Furaquinocins I and J: novel polyketide isoprenoid hybrid compounds from Streptomyces reveromyceticus SN-593.</title>
        <authorList>
            <person name="Panthee S."/>
            <person name="Takahashi S."/>
            <person name="Takagi H."/>
            <person name="Nogawa T."/>
            <person name="Oowada E."/>
            <person name="Uramoto M."/>
            <person name="Osada H."/>
        </authorList>
    </citation>
    <scope>NUCLEOTIDE SEQUENCE [LARGE SCALE GENOMIC DNA]</scope>
    <source>
        <strain evidence="3 4">SN-593</strain>
    </source>
</reference>
<organism evidence="3 4">
    <name type="scientific">Actinacidiphila reveromycinica</name>
    <dbReference type="NCBI Taxonomy" id="659352"/>
    <lineage>
        <taxon>Bacteria</taxon>
        <taxon>Bacillati</taxon>
        <taxon>Actinomycetota</taxon>
        <taxon>Actinomycetes</taxon>
        <taxon>Kitasatosporales</taxon>
        <taxon>Streptomycetaceae</taxon>
        <taxon>Actinacidiphila</taxon>
    </lineage>
</organism>
<evidence type="ECO:0000313" key="4">
    <source>
        <dbReference type="Proteomes" id="UP000595703"/>
    </source>
</evidence>
<name>A0A7U3UQ09_9ACTN</name>
<feature type="region of interest" description="Disordered" evidence="1">
    <location>
        <begin position="91"/>
        <end position="186"/>
    </location>
</feature>
<proteinExistence type="predicted"/>
<dbReference type="KEGG" id="arev:RVR_1951"/>
<feature type="compositionally biased region" description="Low complexity" evidence="1">
    <location>
        <begin position="145"/>
        <end position="170"/>
    </location>
</feature>
<reference evidence="3 4" key="3">
    <citation type="journal article" date="2011" name="Nat. Chem. Biol.">
        <title>Reveromycin A biosynthesis uses RevG and RevJ for stereospecific spiroacetal formation.</title>
        <authorList>
            <person name="Takahashi S."/>
            <person name="Toyoda A."/>
            <person name="Sekiyama Y."/>
            <person name="Takagi H."/>
            <person name="Nogawa T."/>
            <person name="Uramoto M."/>
            <person name="Suzuki R."/>
            <person name="Koshino H."/>
            <person name="Kumano T."/>
            <person name="Panthee S."/>
            <person name="Dairi T."/>
            <person name="Ishikawa J."/>
            <person name="Ikeda H."/>
            <person name="Sakaki Y."/>
            <person name="Osada H."/>
        </authorList>
    </citation>
    <scope>NUCLEOTIDE SEQUENCE [LARGE SCALE GENOMIC DNA]</scope>
    <source>
        <strain evidence="3 4">SN-593</strain>
    </source>
</reference>
<dbReference type="AlphaFoldDB" id="A0A7U3UQ09"/>
<feature type="transmembrane region" description="Helical" evidence="2">
    <location>
        <begin position="62"/>
        <end position="83"/>
    </location>
</feature>
<dbReference type="EMBL" id="AP018365">
    <property type="protein sequence ID" value="BBA96591.1"/>
    <property type="molecule type" value="Genomic_DNA"/>
</dbReference>
<keyword evidence="4" id="KW-1185">Reference proteome</keyword>
<dbReference type="Proteomes" id="UP000595703">
    <property type="component" value="Chromosome"/>
</dbReference>
<keyword evidence="2" id="KW-1133">Transmembrane helix</keyword>